<dbReference type="Gene3D" id="3.90.1480.20">
    <property type="entry name" value="Glycosyl transferase family 29"/>
    <property type="match status" value="1"/>
</dbReference>
<feature type="region of interest" description="Disordered" evidence="11">
    <location>
        <begin position="55"/>
        <end position="80"/>
    </location>
</feature>
<evidence type="ECO:0000256" key="2">
    <source>
        <dbReference type="ARBA" id="ARBA00006003"/>
    </source>
</evidence>
<evidence type="ECO:0000256" key="11">
    <source>
        <dbReference type="SAM" id="MobiDB-lite"/>
    </source>
</evidence>
<keyword evidence="4 12" id="KW-0808">Transferase</keyword>
<comment type="subcellular location">
    <subcellularLocation>
        <location evidence="1">Golgi apparatus membrane</location>
        <topology evidence="1">Single-pass type II membrane protein</topology>
    </subcellularLocation>
</comment>
<evidence type="ECO:0000256" key="4">
    <source>
        <dbReference type="ARBA" id="ARBA00022679"/>
    </source>
</evidence>
<evidence type="ECO:0000256" key="3">
    <source>
        <dbReference type="ARBA" id="ARBA00022676"/>
    </source>
</evidence>
<evidence type="ECO:0000256" key="6">
    <source>
        <dbReference type="ARBA" id="ARBA00022968"/>
    </source>
</evidence>
<dbReference type="PANTHER" id="PTHR11987">
    <property type="entry name" value="ALPHA-2,8-SIALYLTRANSFERASE"/>
    <property type="match status" value="1"/>
</dbReference>
<gene>
    <name evidence="12" type="ORF">TSPGSL018_21797</name>
</gene>
<evidence type="ECO:0000256" key="8">
    <source>
        <dbReference type="ARBA" id="ARBA00023034"/>
    </source>
</evidence>
<protein>
    <submittedName>
        <fullName evidence="12">Cmp-n-acetylneuraminate-beta-galactosamide-alpha--sialyltransferase 2</fullName>
    </submittedName>
</protein>
<keyword evidence="9" id="KW-0472">Membrane</keyword>
<keyword evidence="6" id="KW-0735">Signal-anchor</keyword>
<keyword evidence="7" id="KW-1133">Transmembrane helix</keyword>
<dbReference type="GO" id="GO:0008373">
    <property type="term" value="F:sialyltransferase activity"/>
    <property type="evidence" value="ECO:0007669"/>
    <property type="project" value="InterPro"/>
</dbReference>
<dbReference type="InterPro" id="IPR038578">
    <property type="entry name" value="GT29-like_sf"/>
</dbReference>
<dbReference type="EMBL" id="GBEZ01023955">
    <property type="protein sequence ID" value="JAC62978.1"/>
    <property type="molecule type" value="Transcribed_RNA"/>
</dbReference>
<keyword evidence="3 12" id="KW-0328">Glycosyltransferase</keyword>
<proteinExistence type="inferred from homology"/>
<dbReference type="CDD" id="cd19952">
    <property type="entry name" value="GT29"/>
    <property type="match status" value="1"/>
</dbReference>
<evidence type="ECO:0000256" key="5">
    <source>
        <dbReference type="ARBA" id="ARBA00022692"/>
    </source>
</evidence>
<evidence type="ECO:0000256" key="7">
    <source>
        <dbReference type="ARBA" id="ARBA00022989"/>
    </source>
</evidence>
<dbReference type="AlphaFoldDB" id="A0A061QTD7"/>
<keyword evidence="5" id="KW-0812">Transmembrane</keyword>
<dbReference type="Pfam" id="PF00777">
    <property type="entry name" value="Glyco_transf_29"/>
    <property type="match status" value="1"/>
</dbReference>
<name>A0A061QTD7_9CHLO</name>
<evidence type="ECO:0000256" key="1">
    <source>
        <dbReference type="ARBA" id="ARBA00004323"/>
    </source>
</evidence>
<reference evidence="12" key="1">
    <citation type="submission" date="2014-05" db="EMBL/GenBank/DDBJ databases">
        <title>The transcriptome of the halophilic microalga Tetraselmis sp. GSL018 isolated from the Great Salt Lake, Utah.</title>
        <authorList>
            <person name="Jinkerson R.E."/>
            <person name="D'Adamo S."/>
            <person name="Posewitz M.C."/>
        </authorList>
    </citation>
    <scope>NUCLEOTIDE SEQUENCE</scope>
    <source>
        <strain evidence="12">GSL018</strain>
    </source>
</reference>
<dbReference type="GO" id="GO:0000139">
    <property type="term" value="C:Golgi membrane"/>
    <property type="evidence" value="ECO:0007669"/>
    <property type="project" value="UniProtKB-SubCell"/>
</dbReference>
<evidence type="ECO:0000256" key="10">
    <source>
        <dbReference type="ARBA" id="ARBA00023180"/>
    </source>
</evidence>
<keyword evidence="10" id="KW-0325">Glycoprotein</keyword>
<evidence type="ECO:0000256" key="9">
    <source>
        <dbReference type="ARBA" id="ARBA00023136"/>
    </source>
</evidence>
<sequence>MFSLKNRDVLILALVVVGVRLLMFGEVRDFKFESHDRNTGQELQLLNRKRVTRLKGTERQPANSKRFSVDSQSRTESSVRQVDFDDKSISALKDGGTLIWPRFHPNSQGGATDLGLLENGTEASWHGFRSRNWQDVLRPDMEFLVSQDSMYPTPEREPKTGHPLVLFKFRDHKGTVRQLHWEADFAEAANLPQHDWKWVSNSSSGHDSPDVRIRHGTCALVGNSGTLRDAGFGGEIDAHDAVVRINYAPVKGYESDVGSRTTYDLVNKENAMKLASGEHEWRTPKSTVFLFESHSRIIRAKVYSKLFQRPPLRTGKQTVLVLQPALMTASRTIYLAIMREVEGEIDRARQEWGSTGQLNTSRMHGLSSYVAEAIKRAGPSHPTEGRRFHFNSKPMSGMAALFLCIQMCERTTMYGFHAFTDKRRQRYHYFDNREGMTEVHSFDLAMEVFRRIGEEYPVRLKKPRRG</sequence>
<dbReference type="PANTHER" id="PTHR11987:SF36">
    <property type="entry name" value="SIA-ALPHA-2,3-GAL-BETA-1,4-GLCNAC-R:ALPHA 2,8-SIALYLTRANSFERASE"/>
    <property type="match status" value="1"/>
</dbReference>
<comment type="similarity">
    <text evidence="2">Belongs to the glycosyltransferase 29 family.</text>
</comment>
<keyword evidence="8" id="KW-0333">Golgi apparatus</keyword>
<feature type="compositionally biased region" description="Polar residues" evidence="11">
    <location>
        <begin position="60"/>
        <end position="80"/>
    </location>
</feature>
<dbReference type="InterPro" id="IPR050943">
    <property type="entry name" value="Glycosyltr_29_Sialyltrsf"/>
</dbReference>
<evidence type="ECO:0000313" key="12">
    <source>
        <dbReference type="EMBL" id="JAC62978.1"/>
    </source>
</evidence>
<dbReference type="InterPro" id="IPR001675">
    <property type="entry name" value="Glyco_trans_29"/>
</dbReference>
<organism evidence="12">
    <name type="scientific">Tetraselmis sp. GSL018</name>
    <dbReference type="NCBI Taxonomy" id="582737"/>
    <lineage>
        <taxon>Eukaryota</taxon>
        <taxon>Viridiplantae</taxon>
        <taxon>Chlorophyta</taxon>
        <taxon>core chlorophytes</taxon>
        <taxon>Chlorodendrophyceae</taxon>
        <taxon>Chlorodendrales</taxon>
        <taxon>Chlorodendraceae</taxon>
        <taxon>Tetraselmis</taxon>
    </lineage>
</organism>
<accession>A0A061QTD7</accession>